<gene>
    <name evidence="11" type="ORF">CLV47_12742</name>
</gene>
<dbReference type="InterPro" id="IPR042171">
    <property type="entry name" value="Acyl-CoA_hotdog"/>
</dbReference>
<evidence type="ECO:0000259" key="10">
    <source>
        <dbReference type="Pfam" id="PF13622"/>
    </source>
</evidence>
<comment type="catalytic activity">
    <reaction evidence="5">
        <text>a fatty acyl-CoA + H2O = a fatty acid + CoA + H(+)</text>
        <dbReference type="Rhea" id="RHEA:16781"/>
        <dbReference type="ChEBI" id="CHEBI:15377"/>
        <dbReference type="ChEBI" id="CHEBI:15378"/>
        <dbReference type="ChEBI" id="CHEBI:28868"/>
        <dbReference type="ChEBI" id="CHEBI:57287"/>
        <dbReference type="ChEBI" id="CHEBI:77636"/>
        <dbReference type="EC" id="3.1.2.20"/>
    </reaction>
    <physiologicalReaction direction="left-to-right" evidence="5">
        <dbReference type="Rhea" id="RHEA:16782"/>
    </physiologicalReaction>
</comment>
<dbReference type="SUPFAM" id="SSF54637">
    <property type="entry name" value="Thioesterase/thiol ester dehydrase-isomerase"/>
    <property type="match status" value="2"/>
</dbReference>
<evidence type="ECO:0000313" key="12">
    <source>
        <dbReference type="Proteomes" id="UP000237752"/>
    </source>
</evidence>
<dbReference type="Pfam" id="PF13622">
    <property type="entry name" value="4HBT_3"/>
    <property type="match status" value="1"/>
</dbReference>
<evidence type="ECO:0000256" key="4">
    <source>
        <dbReference type="ARBA" id="ARBA00023098"/>
    </source>
</evidence>
<dbReference type="NCBIfam" id="TIGR00189">
    <property type="entry name" value="tesB"/>
    <property type="match status" value="1"/>
</dbReference>
<dbReference type="PANTHER" id="PTHR11066">
    <property type="entry name" value="ACYL-COA THIOESTERASE"/>
    <property type="match status" value="1"/>
</dbReference>
<dbReference type="AlphaFoldDB" id="A0A2T0Z5U4"/>
<dbReference type="CDD" id="cd03444">
    <property type="entry name" value="Thioesterase_II_repeat1"/>
    <property type="match status" value="1"/>
</dbReference>
<evidence type="ECO:0000256" key="2">
    <source>
        <dbReference type="ARBA" id="ARBA00011881"/>
    </source>
</evidence>
<dbReference type="InterPro" id="IPR025652">
    <property type="entry name" value="TesB_C"/>
</dbReference>
<dbReference type="PANTHER" id="PTHR11066:SF34">
    <property type="entry name" value="ACYL-COENZYME A THIOESTERASE 8"/>
    <property type="match status" value="1"/>
</dbReference>
<dbReference type="InterPro" id="IPR049449">
    <property type="entry name" value="TesB_ACOT8-like_N"/>
</dbReference>
<dbReference type="RefSeq" id="WP_238145540.1">
    <property type="nucleotide sequence ID" value="NZ_PVUE01000027.1"/>
</dbReference>
<reference evidence="11 12" key="1">
    <citation type="submission" date="2018-03" db="EMBL/GenBank/DDBJ databases">
        <title>Genomic Encyclopedia of Archaeal and Bacterial Type Strains, Phase II (KMG-II): from individual species to whole genera.</title>
        <authorList>
            <person name="Goeker M."/>
        </authorList>
    </citation>
    <scope>NUCLEOTIDE SEQUENCE [LARGE SCALE GENOMIC DNA]</scope>
    <source>
        <strain evidence="11 12">DSM 100065</strain>
    </source>
</reference>
<dbReference type="GO" id="GO:0047617">
    <property type="term" value="F:fatty acyl-CoA hydrolase activity"/>
    <property type="evidence" value="ECO:0007669"/>
    <property type="project" value="UniProtKB-EC"/>
</dbReference>
<evidence type="ECO:0000313" key="11">
    <source>
        <dbReference type="EMBL" id="PRZ31706.1"/>
    </source>
</evidence>
<evidence type="ECO:0000256" key="1">
    <source>
        <dbReference type="ARBA" id="ARBA00006538"/>
    </source>
</evidence>
<organism evidence="11 12">
    <name type="scientific">Antricoccus suffuscus</name>
    <dbReference type="NCBI Taxonomy" id="1629062"/>
    <lineage>
        <taxon>Bacteria</taxon>
        <taxon>Bacillati</taxon>
        <taxon>Actinomycetota</taxon>
        <taxon>Actinomycetes</taxon>
        <taxon>Geodermatophilales</taxon>
        <taxon>Antricoccaceae</taxon>
        <taxon>Antricoccus</taxon>
    </lineage>
</organism>
<proteinExistence type="inferred from homology"/>
<dbReference type="InterPro" id="IPR003703">
    <property type="entry name" value="Acyl_CoA_thio"/>
</dbReference>
<dbReference type="Gene3D" id="2.40.160.210">
    <property type="entry name" value="Acyl-CoA thioesterase, double hotdog domain"/>
    <property type="match status" value="1"/>
</dbReference>
<dbReference type="InterPro" id="IPR029069">
    <property type="entry name" value="HotDog_dom_sf"/>
</dbReference>
<accession>A0A2T0Z5U4</accession>
<name>A0A2T0Z5U4_9ACTN</name>
<keyword evidence="3" id="KW-0378">Hydrolase</keyword>
<dbReference type="Proteomes" id="UP000237752">
    <property type="component" value="Unassembled WGS sequence"/>
</dbReference>
<dbReference type="Pfam" id="PF02551">
    <property type="entry name" value="Acyl_CoA_thio"/>
    <property type="match status" value="1"/>
</dbReference>
<evidence type="ECO:0000256" key="8">
    <source>
        <dbReference type="SAM" id="MobiDB-lite"/>
    </source>
</evidence>
<comment type="similarity">
    <text evidence="1">Belongs to the C/M/P thioester hydrolase family.</text>
</comment>
<protein>
    <recommendedName>
        <fullName evidence="6">Acyl-CoA thioesterase 2</fullName>
    </recommendedName>
    <alternativeName>
        <fullName evidence="7">Thioesterase II</fullName>
    </alternativeName>
</protein>
<dbReference type="EMBL" id="PVUE01000027">
    <property type="protein sequence ID" value="PRZ31706.1"/>
    <property type="molecule type" value="Genomic_DNA"/>
</dbReference>
<evidence type="ECO:0000256" key="7">
    <source>
        <dbReference type="ARBA" id="ARBA00079653"/>
    </source>
</evidence>
<evidence type="ECO:0000256" key="6">
    <source>
        <dbReference type="ARBA" id="ARBA00071120"/>
    </source>
</evidence>
<dbReference type="GO" id="GO:0006637">
    <property type="term" value="P:acyl-CoA metabolic process"/>
    <property type="evidence" value="ECO:0007669"/>
    <property type="project" value="InterPro"/>
</dbReference>
<dbReference type="CDD" id="cd03445">
    <property type="entry name" value="Thioesterase_II_repeat2"/>
    <property type="match status" value="1"/>
</dbReference>
<feature type="domain" description="Acyl-CoA thioesterase 2 C-terminal" evidence="9">
    <location>
        <begin position="183"/>
        <end position="299"/>
    </location>
</feature>
<sequence>MSLTGDTGPALRHPAKPGEEGQSAVDGLVRLLDLEQLELDLFRGKSPQLTMQRVFGGQVAGQALIAAGRTVAEDRNVHSLHSYFLRPGDPEVPIIYQVDRVRDGRSFTTRHVEGIQHGKVIFTLSAQFQLQEKAVFEHGDPMPDVPDPESLPRFKELMAPYAGTFKPPQVDLPRPIDMRYVSTPPFARTGPGEPYNTIWIKADGKLPDDRLMHICALTYASDMTLLDSAMSPHGVSWARGEVVGASLDHAMWFHRAFRADEWILYRSTSPSASGNRGFCTGQLWSQDGRLIASAVQEGVVRSTKKD</sequence>
<feature type="domain" description="Acyl-CoA thioesterase-like N-terminal HotDog" evidence="10">
    <location>
        <begin position="52"/>
        <end position="129"/>
    </location>
</feature>
<keyword evidence="12" id="KW-1185">Reference proteome</keyword>
<keyword evidence="4" id="KW-0443">Lipid metabolism</keyword>
<feature type="region of interest" description="Disordered" evidence="8">
    <location>
        <begin position="1"/>
        <end position="22"/>
    </location>
</feature>
<evidence type="ECO:0000259" key="9">
    <source>
        <dbReference type="Pfam" id="PF02551"/>
    </source>
</evidence>
<dbReference type="FunFam" id="2.40.160.210:FF:000001">
    <property type="entry name" value="Acyl-CoA thioesterase II"/>
    <property type="match status" value="1"/>
</dbReference>
<comment type="subunit">
    <text evidence="2">Homotetramer.</text>
</comment>
<dbReference type="GO" id="GO:0009062">
    <property type="term" value="P:fatty acid catabolic process"/>
    <property type="evidence" value="ECO:0007669"/>
    <property type="project" value="TreeGrafter"/>
</dbReference>
<evidence type="ECO:0000256" key="5">
    <source>
        <dbReference type="ARBA" id="ARBA00050943"/>
    </source>
</evidence>
<comment type="caution">
    <text evidence="11">The sequence shown here is derived from an EMBL/GenBank/DDBJ whole genome shotgun (WGS) entry which is preliminary data.</text>
</comment>
<evidence type="ECO:0000256" key="3">
    <source>
        <dbReference type="ARBA" id="ARBA00022801"/>
    </source>
</evidence>